<organism evidence="1 2">
    <name type="scientific">Brassica rapa subsp. trilocularis</name>
    <dbReference type="NCBI Taxonomy" id="1813537"/>
    <lineage>
        <taxon>Eukaryota</taxon>
        <taxon>Viridiplantae</taxon>
        <taxon>Streptophyta</taxon>
        <taxon>Embryophyta</taxon>
        <taxon>Tracheophyta</taxon>
        <taxon>Spermatophyta</taxon>
        <taxon>Magnoliopsida</taxon>
        <taxon>eudicotyledons</taxon>
        <taxon>Gunneridae</taxon>
        <taxon>Pentapetalae</taxon>
        <taxon>rosids</taxon>
        <taxon>malvids</taxon>
        <taxon>Brassicales</taxon>
        <taxon>Brassicaceae</taxon>
        <taxon>Brassiceae</taxon>
        <taxon>Brassica</taxon>
    </lineage>
</organism>
<sequence>MIKGLKDVSKNQMMSTTTCTLVAEQPIFISEKSKGKSENNLEERKFFSDSLPIFNEYDEELMDSLMICEDTCDLLFLESDLVINNEQTIAELTFLQPEHSNSLILFSQDFEEEPFDYSHQEPLLGTRKPLEDSRPKVFYQSKNIHTHHEYQGGVSKEVLVVHEKKNSTKIINFERFSFLSEVISEQTNLSFVGLVSHIKQRSKSGSIKRLSTPLVPPFNPSVLIQTTPCGLRGMSFLSGSVDIVHIQCHG</sequence>
<comment type="caution">
    <text evidence="1">The sequence shown here is derived from an EMBL/GenBank/DDBJ whole genome shotgun (WGS) entry which is preliminary data.</text>
</comment>
<reference evidence="1 2" key="1">
    <citation type="submission" date="2021-03" db="EMBL/GenBank/DDBJ databases">
        <authorList>
            <person name="King G.J."/>
            <person name="Bancroft I."/>
            <person name="Baten A."/>
            <person name="Bloomfield J."/>
            <person name="Borpatragohain P."/>
            <person name="He Z."/>
            <person name="Irish N."/>
            <person name="Irwin J."/>
            <person name="Liu K."/>
            <person name="Mauleon R.P."/>
            <person name="Moore J."/>
            <person name="Morris R."/>
            <person name="Ostergaard L."/>
            <person name="Wang B."/>
            <person name="Wells R."/>
        </authorList>
    </citation>
    <scope>NUCLEOTIDE SEQUENCE [LARGE SCALE GENOMIC DNA]</scope>
    <source>
        <strain evidence="1">R-o-18</strain>
        <tissue evidence="1">Leaf</tissue>
    </source>
</reference>
<protein>
    <submittedName>
        <fullName evidence="1">Uncharacterized protein</fullName>
    </submittedName>
</protein>
<evidence type="ECO:0000313" key="1">
    <source>
        <dbReference type="EMBL" id="KAG5388047.1"/>
    </source>
</evidence>
<accession>A0ABQ7LP60</accession>
<evidence type="ECO:0000313" key="2">
    <source>
        <dbReference type="Proteomes" id="UP000823674"/>
    </source>
</evidence>
<keyword evidence="2" id="KW-1185">Reference proteome</keyword>
<name>A0ABQ7LP60_BRACM</name>
<dbReference type="Proteomes" id="UP000823674">
    <property type="component" value="Chromosome A08"/>
</dbReference>
<proteinExistence type="predicted"/>
<gene>
    <name evidence="1" type="primary">A08g501080.1_BraROA</name>
    <name evidence="1" type="ORF">IGI04_029588</name>
</gene>
<dbReference type="EMBL" id="JADBGQ010000007">
    <property type="protein sequence ID" value="KAG5388047.1"/>
    <property type="molecule type" value="Genomic_DNA"/>
</dbReference>